<evidence type="ECO:0000256" key="1">
    <source>
        <dbReference type="ARBA" id="ARBA00038208"/>
    </source>
</evidence>
<evidence type="ECO:0000313" key="4">
    <source>
        <dbReference type="Proteomes" id="UP001370758"/>
    </source>
</evidence>
<dbReference type="InterPro" id="IPR036249">
    <property type="entry name" value="Thioredoxin-like_sf"/>
</dbReference>
<dbReference type="Proteomes" id="UP001370758">
    <property type="component" value="Unassembled WGS sequence"/>
</dbReference>
<accession>A0AAV9WN29</accession>
<evidence type="ECO:0000313" key="3">
    <source>
        <dbReference type="EMBL" id="KAK6511583.1"/>
    </source>
</evidence>
<dbReference type="CDD" id="cd03062">
    <property type="entry name" value="TRX_Fd_Sucrase"/>
    <property type="match status" value="1"/>
</dbReference>
<name>A0AAV9WN29_9PEZI</name>
<gene>
    <name evidence="3" type="ORF">TWF481_000498</name>
</gene>
<evidence type="ECO:0000256" key="2">
    <source>
        <dbReference type="ARBA" id="ARBA00040895"/>
    </source>
</evidence>
<dbReference type="PANTHER" id="PTHR31902:SF7">
    <property type="entry name" value="ALTERED INHERITANCE OF MITOCHONDRIA PROTEIN 32"/>
    <property type="match status" value="1"/>
</dbReference>
<comment type="caution">
    <text evidence="3">The sequence shown here is derived from an EMBL/GenBank/DDBJ whole genome shotgun (WGS) entry which is preliminary data.</text>
</comment>
<dbReference type="Pfam" id="PF06999">
    <property type="entry name" value="Suc_Fer-like"/>
    <property type="match status" value="1"/>
</dbReference>
<comment type="similarity">
    <text evidence="1">Belongs to the AIM32 family.</text>
</comment>
<sequence>MRANSSIWRAMSRTQCLRGLGGKHCHAVSFGSGPRFQLPPSRCINPTVNTFRIRTYSSAEPKRVPETTFDENSEAAAKVPIVETCPCQQEYESEIGVPDLKGLEIDTKSRLAGVITRHYRHVLIHTGTIDWPKKIEDAQSAPWNASGEDITPIAANLKTLVSGKGFYADPFHPVLVTNTSLPINPSAAEEGHGTITVFPEGIEITSIPNKIDSLTSFVKSFLVAPSNALRPTESDRGTFSTKKITKPVILTCSHGSRDERCGILGPAITAAFKEFLGNDKEVQAYGLDCIVGDVSHIGGHKFAGNVIIHLPGDHLLSKAINAASTLAPQAFEMEGGSATVTPADGVSIWYGRVMPYHVAGIVRKTLLEGKIIQELLRGINNSNGELVDLASIGLK</sequence>
<reference evidence="3 4" key="1">
    <citation type="submission" date="2023-08" db="EMBL/GenBank/DDBJ databases">
        <authorList>
            <person name="Palmer J.M."/>
        </authorList>
    </citation>
    <scope>NUCLEOTIDE SEQUENCE [LARGE SCALE GENOMIC DNA]</scope>
    <source>
        <strain evidence="3 4">TWF481</strain>
    </source>
</reference>
<dbReference type="SUPFAM" id="SSF52833">
    <property type="entry name" value="Thioredoxin-like"/>
    <property type="match status" value="1"/>
</dbReference>
<keyword evidence="4" id="KW-1185">Reference proteome</keyword>
<dbReference type="EMBL" id="JAVHJL010000001">
    <property type="protein sequence ID" value="KAK6511583.1"/>
    <property type="molecule type" value="Genomic_DNA"/>
</dbReference>
<dbReference type="InterPro" id="IPR009737">
    <property type="entry name" value="Aim32/Apd1-like"/>
</dbReference>
<proteinExistence type="inferred from homology"/>
<dbReference type="Gene3D" id="3.40.30.10">
    <property type="entry name" value="Glutaredoxin"/>
    <property type="match status" value="1"/>
</dbReference>
<dbReference type="PANTHER" id="PTHR31902">
    <property type="entry name" value="ACTIN PATCHES DISTAL PROTEIN 1"/>
    <property type="match status" value="1"/>
</dbReference>
<organism evidence="3 4">
    <name type="scientific">Arthrobotrys musiformis</name>
    <dbReference type="NCBI Taxonomy" id="47236"/>
    <lineage>
        <taxon>Eukaryota</taxon>
        <taxon>Fungi</taxon>
        <taxon>Dikarya</taxon>
        <taxon>Ascomycota</taxon>
        <taxon>Pezizomycotina</taxon>
        <taxon>Orbiliomycetes</taxon>
        <taxon>Orbiliales</taxon>
        <taxon>Orbiliaceae</taxon>
        <taxon>Arthrobotrys</taxon>
    </lineage>
</organism>
<dbReference type="AlphaFoldDB" id="A0AAV9WN29"/>
<protein>
    <recommendedName>
        <fullName evidence="2">Altered inheritance of mitochondria protein 32</fullName>
    </recommendedName>
</protein>